<sequence>MEKLEKMTKDLEELQALMNKPKTLSTQAAGMFQEERRRIYEDPFLNTAGRAAKIEETQTLLARELMKEFSQVKADIKSKQDKIVKEAESIVIGTIEKASEHDSLMFQHKFEQIKAEIGLSPNKDVALRNFKKFVQAIDHPSFAREIRNEFSSLANSLGGLGVDKTQLHLILKEVTSKAMTEEQKKALEIKESVESASNNDLLIKGGVHQSTLSNIIGHHAADFVNSPDEYLDKHAE</sequence>
<name>A0A2G8ITJ5_BACPU</name>
<dbReference type="AlphaFoldDB" id="A0A2G8ITJ5"/>
<protein>
    <submittedName>
        <fullName evidence="1">Uncharacterized protein</fullName>
    </submittedName>
</protein>
<dbReference type="Proteomes" id="UP000230768">
    <property type="component" value="Unassembled WGS sequence"/>
</dbReference>
<comment type="caution">
    <text evidence="1">The sequence shown here is derived from an EMBL/GenBank/DDBJ whole genome shotgun (WGS) entry which is preliminary data.</text>
</comment>
<dbReference type="EMBL" id="PEKP01000012">
    <property type="protein sequence ID" value="PIK26792.1"/>
    <property type="molecule type" value="Genomic_DNA"/>
</dbReference>
<accession>A0A2G8ITJ5</accession>
<gene>
    <name evidence="1" type="ORF">CTV99_10640</name>
</gene>
<dbReference type="RefSeq" id="WP_099727537.1">
    <property type="nucleotide sequence ID" value="NZ_PEKP01000012.1"/>
</dbReference>
<evidence type="ECO:0000313" key="1">
    <source>
        <dbReference type="EMBL" id="PIK26792.1"/>
    </source>
</evidence>
<proteinExistence type="predicted"/>
<reference evidence="1 2" key="1">
    <citation type="submission" date="2017-11" db="EMBL/GenBank/DDBJ databases">
        <title>Draft genome sequence of Bacillus pumilus 51_5il from lake Gorkoye (Russia: Novosibirsk region).</title>
        <authorList>
            <person name="Shipova A.A."/>
            <person name="Rozanov A.S."/>
            <person name="Bryanskaya A.V."/>
            <person name="Peltek S.E."/>
        </authorList>
    </citation>
    <scope>NUCLEOTIDE SEQUENCE [LARGE SCALE GENOMIC DNA]</scope>
    <source>
        <strain evidence="1 2">51_5il</strain>
    </source>
</reference>
<organism evidence="1 2">
    <name type="scientific">Bacillus pumilus</name>
    <name type="common">Bacillus mesentericus</name>
    <dbReference type="NCBI Taxonomy" id="1408"/>
    <lineage>
        <taxon>Bacteria</taxon>
        <taxon>Bacillati</taxon>
        <taxon>Bacillota</taxon>
        <taxon>Bacilli</taxon>
        <taxon>Bacillales</taxon>
        <taxon>Bacillaceae</taxon>
        <taxon>Bacillus</taxon>
    </lineage>
</organism>
<evidence type="ECO:0000313" key="2">
    <source>
        <dbReference type="Proteomes" id="UP000230768"/>
    </source>
</evidence>